<comment type="caution">
    <text evidence="4">The sequence shown here is derived from an EMBL/GenBank/DDBJ whole genome shotgun (WGS) entry which is preliminary data.</text>
</comment>
<keyword evidence="1" id="KW-0547">Nucleotide-binding</keyword>
<dbReference type="GO" id="GO:0006508">
    <property type="term" value="P:proteolysis"/>
    <property type="evidence" value="ECO:0007669"/>
    <property type="project" value="UniProtKB-KW"/>
</dbReference>
<sequence length="173" mass="19396">MIFITKIEGGKTVSDGLCLKCAKEAGIKPVDDIMKRMGISEEDLEGLNSDMNEAFQGMESLIAEPPKDEDEEDEIESQTATFPFLNKLFGGERQEEPQPELPPHSRDSEKHDRGSKQKKHKFLDAYCLNLTQKARNGALDQIVGREVETERVIQILNRRQKNNPCLIGEPGVG</sequence>
<name>A0A9D0Z5C2_9FIRM</name>
<dbReference type="GO" id="GO:0005737">
    <property type="term" value="C:cytoplasm"/>
    <property type="evidence" value="ECO:0007669"/>
    <property type="project" value="TreeGrafter"/>
</dbReference>
<dbReference type="AlphaFoldDB" id="A0A9D0Z5C2"/>
<dbReference type="EMBL" id="DVFN01000034">
    <property type="protein sequence ID" value="HIQ69175.1"/>
    <property type="molecule type" value="Genomic_DNA"/>
</dbReference>
<evidence type="ECO:0000256" key="3">
    <source>
        <dbReference type="SAM" id="MobiDB-lite"/>
    </source>
</evidence>
<evidence type="ECO:0000313" key="5">
    <source>
        <dbReference type="Proteomes" id="UP000886874"/>
    </source>
</evidence>
<dbReference type="InterPro" id="IPR027417">
    <property type="entry name" value="P-loop_NTPase"/>
</dbReference>
<evidence type="ECO:0000256" key="1">
    <source>
        <dbReference type="ARBA" id="ARBA00022741"/>
    </source>
</evidence>
<dbReference type="SUPFAM" id="SSF52540">
    <property type="entry name" value="P-loop containing nucleoside triphosphate hydrolases"/>
    <property type="match status" value="1"/>
</dbReference>
<proteinExistence type="predicted"/>
<dbReference type="GO" id="GO:0034605">
    <property type="term" value="P:cellular response to heat"/>
    <property type="evidence" value="ECO:0007669"/>
    <property type="project" value="TreeGrafter"/>
</dbReference>
<protein>
    <submittedName>
        <fullName evidence="4">ATP-dependent Clp protease ATP-binding subunit</fullName>
    </submittedName>
</protein>
<dbReference type="Proteomes" id="UP000886874">
    <property type="component" value="Unassembled WGS sequence"/>
</dbReference>
<feature type="compositionally biased region" description="Basic and acidic residues" evidence="3">
    <location>
        <begin position="103"/>
        <end position="115"/>
    </location>
</feature>
<dbReference type="Gene3D" id="3.40.50.300">
    <property type="entry name" value="P-loop containing nucleotide triphosphate hydrolases"/>
    <property type="match status" value="1"/>
</dbReference>
<keyword evidence="4" id="KW-0378">Hydrolase</keyword>
<dbReference type="GO" id="GO:0005524">
    <property type="term" value="F:ATP binding"/>
    <property type="evidence" value="ECO:0007669"/>
    <property type="project" value="UniProtKB-KW"/>
</dbReference>
<reference evidence="4" key="1">
    <citation type="submission" date="2020-10" db="EMBL/GenBank/DDBJ databases">
        <authorList>
            <person name="Gilroy R."/>
        </authorList>
    </citation>
    <scope>NUCLEOTIDE SEQUENCE</scope>
    <source>
        <strain evidence="4">ChiSjej2B20-13462</strain>
    </source>
</reference>
<feature type="non-terminal residue" evidence="4">
    <location>
        <position position="173"/>
    </location>
</feature>
<evidence type="ECO:0000256" key="2">
    <source>
        <dbReference type="ARBA" id="ARBA00022840"/>
    </source>
</evidence>
<feature type="region of interest" description="Disordered" evidence="3">
    <location>
        <begin position="86"/>
        <end position="118"/>
    </location>
</feature>
<dbReference type="PANTHER" id="PTHR11638">
    <property type="entry name" value="ATP-DEPENDENT CLP PROTEASE"/>
    <property type="match status" value="1"/>
</dbReference>
<organism evidence="4 5">
    <name type="scientific">Candidatus Avoscillospira stercorigallinarum</name>
    <dbReference type="NCBI Taxonomy" id="2840708"/>
    <lineage>
        <taxon>Bacteria</taxon>
        <taxon>Bacillati</taxon>
        <taxon>Bacillota</taxon>
        <taxon>Clostridia</taxon>
        <taxon>Eubacteriales</taxon>
        <taxon>Oscillospiraceae</taxon>
        <taxon>Oscillospiraceae incertae sedis</taxon>
        <taxon>Candidatus Avoscillospira</taxon>
    </lineage>
</organism>
<dbReference type="PANTHER" id="PTHR11638:SF111">
    <property type="entry name" value="ATP-DEPENDENT CLP PROTEASE ATP-BINDING SUBUNIT CLPA"/>
    <property type="match status" value="1"/>
</dbReference>
<keyword evidence="2 4" id="KW-0067">ATP-binding</keyword>
<dbReference type="InterPro" id="IPR050130">
    <property type="entry name" value="ClpA_ClpB"/>
</dbReference>
<accession>A0A9D0Z5C2</accession>
<gene>
    <name evidence="4" type="ORF">IAA67_02430</name>
</gene>
<dbReference type="GO" id="GO:0008233">
    <property type="term" value="F:peptidase activity"/>
    <property type="evidence" value="ECO:0007669"/>
    <property type="project" value="UniProtKB-KW"/>
</dbReference>
<dbReference type="GO" id="GO:0016887">
    <property type="term" value="F:ATP hydrolysis activity"/>
    <property type="evidence" value="ECO:0007669"/>
    <property type="project" value="TreeGrafter"/>
</dbReference>
<keyword evidence="4" id="KW-0645">Protease</keyword>
<evidence type="ECO:0000313" key="4">
    <source>
        <dbReference type="EMBL" id="HIQ69175.1"/>
    </source>
</evidence>
<reference evidence="4" key="2">
    <citation type="journal article" date="2021" name="PeerJ">
        <title>Extensive microbial diversity within the chicken gut microbiome revealed by metagenomics and culture.</title>
        <authorList>
            <person name="Gilroy R."/>
            <person name="Ravi A."/>
            <person name="Getino M."/>
            <person name="Pursley I."/>
            <person name="Horton D.L."/>
            <person name="Alikhan N.F."/>
            <person name="Baker D."/>
            <person name="Gharbi K."/>
            <person name="Hall N."/>
            <person name="Watson M."/>
            <person name="Adriaenssens E.M."/>
            <person name="Foster-Nyarko E."/>
            <person name="Jarju S."/>
            <person name="Secka A."/>
            <person name="Antonio M."/>
            <person name="Oren A."/>
            <person name="Chaudhuri R.R."/>
            <person name="La Ragione R."/>
            <person name="Hildebrand F."/>
            <person name="Pallen M.J."/>
        </authorList>
    </citation>
    <scope>NUCLEOTIDE SEQUENCE</scope>
    <source>
        <strain evidence="4">ChiSjej2B20-13462</strain>
    </source>
</reference>